<protein>
    <submittedName>
        <fullName evidence="1">Phytoene/squalene synthase family protein</fullName>
    </submittedName>
</protein>
<evidence type="ECO:0000313" key="1">
    <source>
        <dbReference type="EMBL" id="MFC5068973.1"/>
    </source>
</evidence>
<name>A0ABV9Z555_9HYPH</name>
<comment type="caution">
    <text evidence="1">The sequence shown here is derived from an EMBL/GenBank/DDBJ whole genome shotgun (WGS) entry which is preliminary data.</text>
</comment>
<dbReference type="Gene3D" id="1.10.600.10">
    <property type="entry name" value="Farnesyl Diphosphate Synthase"/>
    <property type="match status" value="1"/>
</dbReference>
<dbReference type="PANTHER" id="PTHR31480">
    <property type="entry name" value="BIFUNCTIONAL LYCOPENE CYCLASE/PHYTOENE SYNTHASE"/>
    <property type="match status" value="1"/>
</dbReference>
<dbReference type="InterPro" id="IPR002060">
    <property type="entry name" value="Squ/phyt_synthse"/>
</dbReference>
<proteinExistence type="predicted"/>
<dbReference type="Pfam" id="PF00494">
    <property type="entry name" value="SQS_PSY"/>
    <property type="match status" value="1"/>
</dbReference>
<dbReference type="EMBL" id="JBHSJF010000006">
    <property type="protein sequence ID" value="MFC5068973.1"/>
    <property type="molecule type" value="Genomic_DNA"/>
</dbReference>
<gene>
    <name evidence="1" type="ORF">ACFPFW_13230</name>
</gene>
<reference evidence="2" key="1">
    <citation type="journal article" date="2019" name="Int. J. Syst. Evol. Microbiol.">
        <title>The Global Catalogue of Microorganisms (GCM) 10K type strain sequencing project: providing services to taxonomists for standard genome sequencing and annotation.</title>
        <authorList>
            <consortium name="The Broad Institute Genomics Platform"/>
            <consortium name="The Broad Institute Genome Sequencing Center for Infectious Disease"/>
            <person name="Wu L."/>
            <person name="Ma J."/>
        </authorList>
    </citation>
    <scope>NUCLEOTIDE SEQUENCE [LARGE SCALE GENOMIC DNA]</scope>
    <source>
        <strain evidence="2">CGMCC 1.16444</strain>
    </source>
</reference>
<evidence type="ECO:0000313" key="2">
    <source>
        <dbReference type="Proteomes" id="UP001595796"/>
    </source>
</evidence>
<dbReference type="InterPro" id="IPR008949">
    <property type="entry name" value="Isoprenoid_synthase_dom_sf"/>
</dbReference>
<sequence length="283" mass="31494">MMDTAAYCQELVRDEDRDRFLTTLFAPDERRQALYALYAFNTELARVRESVSDPIPGEIRLTWWREVFEGSRKGEAEAHPVARALLSAIHDNRLPFEPFIRMTEARVFDLYDDPVPTVGDLEGYAGDTSSALIRLASIVLTGGEEPGGAAAAGHAGVAYAITGLLRAFPFHAQRGQIFVPAEVLARNGVGREDVLSGRTTPEILAALKEMRELAWRHLDAARAAMTGVDGQALAAFLPGALVAGYLKRMERRDYDPFRTPVEVPQWRRQWTLWRAASRSRPLG</sequence>
<keyword evidence="2" id="KW-1185">Reference proteome</keyword>
<dbReference type="SUPFAM" id="SSF48576">
    <property type="entry name" value="Terpenoid synthases"/>
    <property type="match status" value="1"/>
</dbReference>
<organism evidence="1 2">
    <name type="scientific">Flaviflagellibacter deserti</name>
    <dbReference type="NCBI Taxonomy" id="2267266"/>
    <lineage>
        <taxon>Bacteria</taxon>
        <taxon>Pseudomonadati</taxon>
        <taxon>Pseudomonadota</taxon>
        <taxon>Alphaproteobacteria</taxon>
        <taxon>Hyphomicrobiales</taxon>
        <taxon>Flaviflagellibacter</taxon>
    </lineage>
</organism>
<dbReference type="RefSeq" id="WP_379771059.1">
    <property type="nucleotide sequence ID" value="NZ_JBHSJF010000006.1"/>
</dbReference>
<dbReference type="Proteomes" id="UP001595796">
    <property type="component" value="Unassembled WGS sequence"/>
</dbReference>
<accession>A0ABV9Z555</accession>